<evidence type="ECO:0000313" key="1">
    <source>
        <dbReference type="EMBL" id="RKU44698.1"/>
    </source>
</evidence>
<comment type="caution">
    <text evidence="1">The sequence shown here is derived from an EMBL/GenBank/DDBJ whole genome shotgun (WGS) entry which is preliminary data.</text>
</comment>
<dbReference type="OrthoDB" id="4487429at2759"/>
<evidence type="ECO:0000313" key="2">
    <source>
        <dbReference type="Proteomes" id="UP000275385"/>
    </source>
</evidence>
<keyword evidence="2" id="KW-1185">Reference proteome</keyword>
<gene>
    <name evidence="1" type="ORF">DL546_006034</name>
</gene>
<accession>A0A420Y9X3</accession>
<name>A0A420Y9X3_9PEZI</name>
<dbReference type="AlphaFoldDB" id="A0A420Y9X3"/>
<reference evidence="1 2" key="1">
    <citation type="submission" date="2018-08" db="EMBL/GenBank/DDBJ databases">
        <title>Draft genome of the lignicolous fungus Coniochaeta pulveracea.</title>
        <authorList>
            <person name="Borstlap C.J."/>
            <person name="De Witt R.N."/>
            <person name="Botha A."/>
            <person name="Volschenk H."/>
        </authorList>
    </citation>
    <scope>NUCLEOTIDE SEQUENCE [LARGE SCALE GENOMIC DNA]</scope>
    <source>
        <strain evidence="1 2">CAB683</strain>
    </source>
</reference>
<proteinExistence type="predicted"/>
<sequence>MKNPVLQSSQITKVSNSPFYPSGLDPTSTMVSLAIRVLVLSTTAGVISRRSWLPTLVSQPPANATGPIMTNNHPSVEEIAWPAPLFRADF</sequence>
<protein>
    <submittedName>
        <fullName evidence="1">Uncharacterized protein</fullName>
    </submittedName>
</protein>
<dbReference type="Proteomes" id="UP000275385">
    <property type="component" value="Unassembled WGS sequence"/>
</dbReference>
<dbReference type="EMBL" id="QVQW01000028">
    <property type="protein sequence ID" value="RKU44698.1"/>
    <property type="molecule type" value="Genomic_DNA"/>
</dbReference>
<organism evidence="1 2">
    <name type="scientific">Coniochaeta pulveracea</name>
    <dbReference type="NCBI Taxonomy" id="177199"/>
    <lineage>
        <taxon>Eukaryota</taxon>
        <taxon>Fungi</taxon>
        <taxon>Dikarya</taxon>
        <taxon>Ascomycota</taxon>
        <taxon>Pezizomycotina</taxon>
        <taxon>Sordariomycetes</taxon>
        <taxon>Sordariomycetidae</taxon>
        <taxon>Coniochaetales</taxon>
        <taxon>Coniochaetaceae</taxon>
        <taxon>Coniochaeta</taxon>
    </lineage>
</organism>